<dbReference type="AlphaFoldDB" id="A0A0X3ARR7"/>
<evidence type="ECO:0008006" key="3">
    <source>
        <dbReference type="Google" id="ProtNLM"/>
    </source>
</evidence>
<dbReference type="STRING" id="1586267.GCA_001418685_02026"/>
<reference evidence="1 2" key="1">
    <citation type="submission" date="2016-01" db="EMBL/GenBank/DDBJ databases">
        <authorList>
            <person name="McClelland M."/>
            <person name="Jain A."/>
            <person name="Saraogi P."/>
            <person name="Mendelson R."/>
            <person name="Westerman R."/>
            <person name="SanMiguel P."/>
            <person name="Csonka L."/>
        </authorList>
    </citation>
    <scope>NUCLEOTIDE SEQUENCE [LARGE SCALE GENOMIC DNA]</scope>
    <source>
        <strain evidence="1 2">R-53146</strain>
    </source>
</reference>
<protein>
    <recommendedName>
        <fullName evidence="3">Nucleotidyltransferase</fullName>
    </recommendedName>
</protein>
<proteinExistence type="predicted"/>
<dbReference type="EMBL" id="FCOR01000017">
    <property type="protein sequence ID" value="CVK17160.1"/>
    <property type="molecule type" value="Genomic_DNA"/>
</dbReference>
<name>A0A0X3ARR7_9FLAO</name>
<organism evidence="1 2">
    <name type="scientific">Apibacter mensalis</name>
    <dbReference type="NCBI Taxonomy" id="1586267"/>
    <lineage>
        <taxon>Bacteria</taxon>
        <taxon>Pseudomonadati</taxon>
        <taxon>Bacteroidota</taxon>
        <taxon>Flavobacteriia</taxon>
        <taxon>Flavobacteriales</taxon>
        <taxon>Weeksellaceae</taxon>
        <taxon>Apibacter</taxon>
    </lineage>
</organism>
<dbReference type="Proteomes" id="UP000182761">
    <property type="component" value="Unassembled WGS sequence"/>
</dbReference>
<dbReference type="RefSeq" id="WP_055426328.1">
    <property type="nucleotide sequence ID" value="NZ_FCOR01000017.1"/>
</dbReference>
<accession>A0A0X3ARR7</accession>
<evidence type="ECO:0000313" key="2">
    <source>
        <dbReference type="Proteomes" id="UP000182761"/>
    </source>
</evidence>
<evidence type="ECO:0000313" key="1">
    <source>
        <dbReference type="EMBL" id="CVK17160.1"/>
    </source>
</evidence>
<gene>
    <name evidence="1" type="ORF">Ga0061079_11728</name>
</gene>
<dbReference type="OrthoDB" id="1053324at2"/>
<sequence>MKNTEEIFNIIIEEKERQEALNGLTSTSRVAQWRLFAYVVAYVIDLLRQMFEAHKEEVSESISKFKPHTARWYRNKALAFQYGFNLFADSDKYNNKGHTDDEIEASKIVKYSAVTEAESQSRLIIKIAGENNGELSPITEPQKEAFISYMEEIKDAGVPLTIINYLPDLLYLNITIKRDPLVLDSSGNAISPLNGDIRPVDTSIKQFLRELPFNGELILSKLTDNLQTTAGVKDVNIDGASSAWIDPNNNDYGDATGIYMSKIPESGYFTTKDKNGKYLVQVNYVV</sequence>
<keyword evidence="2" id="KW-1185">Reference proteome</keyword>